<keyword evidence="2" id="KW-0378">Hydrolase</keyword>
<proteinExistence type="predicted"/>
<reference evidence="2 3" key="1">
    <citation type="submission" date="2020-04" db="EMBL/GenBank/DDBJ databases">
        <title>Hymenobacter polaris sp. nov., isolated from Arctic soil.</title>
        <authorList>
            <person name="Dahal R.H."/>
        </authorList>
    </citation>
    <scope>NUCLEOTIDE SEQUENCE [LARGE SCALE GENOMIC DNA]</scope>
    <source>
        <strain evidence="2 3">RP-2-7</strain>
    </source>
</reference>
<keyword evidence="2" id="KW-0645">Protease</keyword>
<dbReference type="Gene3D" id="2.60.40.1120">
    <property type="entry name" value="Carboxypeptidase-like, regulatory domain"/>
    <property type="match status" value="1"/>
</dbReference>
<evidence type="ECO:0000256" key="1">
    <source>
        <dbReference type="SAM" id="SignalP"/>
    </source>
</evidence>
<dbReference type="RefSeq" id="WP_169531841.1">
    <property type="nucleotide sequence ID" value="NZ_JABBGH010000002.1"/>
</dbReference>
<keyword evidence="1" id="KW-0732">Signal</keyword>
<organism evidence="2 3">
    <name type="scientific">Hymenobacter polaris</name>
    <dbReference type="NCBI Taxonomy" id="2682546"/>
    <lineage>
        <taxon>Bacteria</taxon>
        <taxon>Pseudomonadati</taxon>
        <taxon>Bacteroidota</taxon>
        <taxon>Cytophagia</taxon>
        <taxon>Cytophagales</taxon>
        <taxon>Hymenobacteraceae</taxon>
        <taxon>Hymenobacter</taxon>
    </lineage>
</organism>
<feature type="chain" id="PRO_5031503024" evidence="1">
    <location>
        <begin position="22"/>
        <end position="396"/>
    </location>
</feature>
<keyword evidence="2" id="KW-0121">Carboxypeptidase</keyword>
<dbReference type="InterPro" id="IPR008969">
    <property type="entry name" value="CarboxyPept-like_regulatory"/>
</dbReference>
<protein>
    <submittedName>
        <fullName evidence="2">Carboxypeptidase-like regulatory domain-containing protein</fullName>
    </submittedName>
</protein>
<sequence length="396" mass="43004">MKHAVLLVLLALGPLAARAQAQLSGRVLDGSTRQPVPYASVVVPGTSLGTTANAEGEFVLRVPQLPAKVLAFSLGYGRDSATVAQPGAALVLGLAPAPIALPAAEPAGYAAELVQRAFREMQRTQGRQLYGQAFYRQLTSLDQQPSQLLEMLWQVRASSAGPEGTALSQGRFAEKKGVLISFPDFSSFSKSLHLYSPTQDSTSQARVLSPQPTAQYTLRLLGISQSNGHSLAEVEFVGKPAFNPQHVQGILTIDTDTYQLLRFRAGIDAVLKSNNPTFKMKGGRMSYDLVFSPGAGGTIPDHLTTTLTHTIGRLLKPDLRVQVVGYTYFYDWQPTTPAAVAYEPANGKLKDLDAIKQKPYDAAYWRDNPVVKRTPLEEETIKSFEQQKAFGTMLNK</sequence>
<gene>
    <name evidence="2" type="ORF">HHL22_13270</name>
</gene>
<accession>A0A7Y0FMS1</accession>
<evidence type="ECO:0000313" key="2">
    <source>
        <dbReference type="EMBL" id="NML66177.1"/>
    </source>
</evidence>
<keyword evidence="3" id="KW-1185">Reference proteome</keyword>
<dbReference type="Proteomes" id="UP000559626">
    <property type="component" value="Unassembled WGS sequence"/>
</dbReference>
<dbReference type="GO" id="GO:0004180">
    <property type="term" value="F:carboxypeptidase activity"/>
    <property type="evidence" value="ECO:0007669"/>
    <property type="project" value="UniProtKB-KW"/>
</dbReference>
<dbReference type="EMBL" id="JABBGH010000002">
    <property type="protein sequence ID" value="NML66177.1"/>
    <property type="molecule type" value="Genomic_DNA"/>
</dbReference>
<evidence type="ECO:0000313" key="3">
    <source>
        <dbReference type="Proteomes" id="UP000559626"/>
    </source>
</evidence>
<dbReference type="SUPFAM" id="SSF49464">
    <property type="entry name" value="Carboxypeptidase regulatory domain-like"/>
    <property type="match status" value="1"/>
</dbReference>
<feature type="signal peptide" evidence="1">
    <location>
        <begin position="1"/>
        <end position="21"/>
    </location>
</feature>
<dbReference type="Pfam" id="PF13715">
    <property type="entry name" value="CarbopepD_reg_2"/>
    <property type="match status" value="1"/>
</dbReference>
<dbReference type="AlphaFoldDB" id="A0A7Y0FMS1"/>
<comment type="caution">
    <text evidence="2">The sequence shown here is derived from an EMBL/GenBank/DDBJ whole genome shotgun (WGS) entry which is preliminary data.</text>
</comment>
<name>A0A7Y0FMS1_9BACT</name>